<dbReference type="PROSITE" id="PS01046">
    <property type="entry name" value="LON_SER"/>
    <property type="match status" value="1"/>
</dbReference>
<sequence length="299" mass="33066">MELIDVSGYVAEEKMAIAKQYLIPQGLKSTGLKNEQIEIADESLSTLIKSYCRESGVRNLQKHVEKMLRKVALKLVKGESEKVIITSDKLYDFVGNPIFTKNRMYEEPIPGVVMGLAWTAMGGALMYIETEWTKNPATITDKDKAVGNIILTGRLGDTMQESAKTAYTVARKYLSELDPQNVSLLTGNLHLHVPEGATPKDGPSAGCTIVTALLSLALNIPIRNNVAMTGEISLKGKVMPVGGIKEKTIAAKRENVTCLILPEENRKDFNELPKFITDGLEVHFASYYKDIFKIVFENK</sequence>
<dbReference type="GO" id="GO:0006515">
    <property type="term" value="P:protein quality control for misfolded or incompletely synthesized proteins"/>
    <property type="evidence" value="ECO:0007669"/>
    <property type="project" value="TreeGrafter"/>
</dbReference>
<dbReference type="SUPFAM" id="SSF54211">
    <property type="entry name" value="Ribosomal protein S5 domain 2-like"/>
    <property type="match status" value="1"/>
</dbReference>
<dbReference type="PROSITE" id="PS51786">
    <property type="entry name" value="LON_PROTEOLYTIC"/>
    <property type="match status" value="1"/>
</dbReference>
<dbReference type="GO" id="GO:0051131">
    <property type="term" value="P:chaperone-mediated protein complex assembly"/>
    <property type="evidence" value="ECO:0007669"/>
    <property type="project" value="TreeGrafter"/>
</dbReference>
<dbReference type="PANTHER" id="PTHR43718:SF2">
    <property type="entry name" value="LON PROTEASE HOMOLOG, MITOCHONDRIAL"/>
    <property type="match status" value="1"/>
</dbReference>
<dbReference type="InterPro" id="IPR027417">
    <property type="entry name" value="P-loop_NTPase"/>
</dbReference>
<evidence type="ECO:0000256" key="5">
    <source>
        <dbReference type="ARBA" id="ARBA00022840"/>
    </source>
</evidence>
<dbReference type="InterPro" id="IPR008268">
    <property type="entry name" value="Peptidase_S16_AS"/>
</dbReference>
<evidence type="ECO:0000256" key="6">
    <source>
        <dbReference type="PROSITE-ProRule" id="PRU01122"/>
    </source>
</evidence>
<keyword evidence="8" id="KW-0687">Ribonucleoprotein</keyword>
<dbReference type="InterPro" id="IPR014721">
    <property type="entry name" value="Ribsml_uS5_D2-typ_fold_subgr"/>
</dbReference>
<dbReference type="Proteomes" id="UP000325440">
    <property type="component" value="Unassembled WGS sequence"/>
</dbReference>
<keyword evidence="4 6" id="KW-0720">Serine protease</keyword>
<keyword evidence="1 6" id="KW-0645">Protease</keyword>
<dbReference type="OrthoDB" id="6628942at2759"/>
<dbReference type="GO" id="GO:0004252">
    <property type="term" value="F:serine-type endopeptidase activity"/>
    <property type="evidence" value="ECO:0007669"/>
    <property type="project" value="UniProtKB-UniRule"/>
</dbReference>
<dbReference type="GO" id="GO:0005840">
    <property type="term" value="C:ribosome"/>
    <property type="evidence" value="ECO:0007669"/>
    <property type="project" value="UniProtKB-KW"/>
</dbReference>
<proteinExistence type="inferred from homology"/>
<dbReference type="GO" id="GO:0007005">
    <property type="term" value="P:mitochondrion organization"/>
    <property type="evidence" value="ECO:0007669"/>
    <property type="project" value="TreeGrafter"/>
</dbReference>
<protein>
    <submittedName>
        <fullName evidence="8">Peptidase S16, active site,P-loop containing nucleoside triphosphate hydrolase,Ribosomal protein S5</fullName>
    </submittedName>
</protein>
<dbReference type="FunFam" id="3.30.230.10:FF:000015">
    <property type="entry name" value="Lon protease homolog, mitochondrial"/>
    <property type="match status" value="1"/>
</dbReference>
<keyword evidence="9" id="KW-1185">Reference proteome</keyword>
<dbReference type="InterPro" id="IPR027065">
    <property type="entry name" value="Lon_Prtase"/>
</dbReference>
<evidence type="ECO:0000313" key="9">
    <source>
        <dbReference type="Proteomes" id="UP000325440"/>
    </source>
</evidence>
<organism evidence="8 9">
    <name type="scientific">Cinara cedri</name>
    <dbReference type="NCBI Taxonomy" id="506608"/>
    <lineage>
        <taxon>Eukaryota</taxon>
        <taxon>Metazoa</taxon>
        <taxon>Ecdysozoa</taxon>
        <taxon>Arthropoda</taxon>
        <taxon>Hexapoda</taxon>
        <taxon>Insecta</taxon>
        <taxon>Pterygota</taxon>
        <taxon>Neoptera</taxon>
        <taxon>Paraneoptera</taxon>
        <taxon>Hemiptera</taxon>
        <taxon>Sternorrhyncha</taxon>
        <taxon>Aphidomorpha</taxon>
        <taxon>Aphidoidea</taxon>
        <taxon>Aphididae</taxon>
        <taxon>Lachninae</taxon>
        <taxon>Cinara</taxon>
    </lineage>
</organism>
<evidence type="ECO:0000259" key="7">
    <source>
        <dbReference type="PROSITE" id="PS51786"/>
    </source>
</evidence>
<evidence type="ECO:0000256" key="3">
    <source>
        <dbReference type="ARBA" id="ARBA00022801"/>
    </source>
</evidence>
<dbReference type="Gene3D" id="1.10.8.60">
    <property type="match status" value="1"/>
</dbReference>
<comment type="similarity">
    <text evidence="6">Belongs to the peptidase S16 family.</text>
</comment>
<keyword evidence="8" id="KW-0689">Ribosomal protein</keyword>
<dbReference type="GO" id="GO:0005524">
    <property type="term" value="F:ATP binding"/>
    <property type="evidence" value="ECO:0007669"/>
    <property type="project" value="UniProtKB-KW"/>
</dbReference>
<feature type="active site" evidence="6">
    <location>
        <position position="247"/>
    </location>
</feature>
<dbReference type="AlphaFoldDB" id="A0A5E4MJG8"/>
<keyword evidence="3 6" id="KW-0378">Hydrolase</keyword>
<dbReference type="EMBL" id="CABPRJ010000950">
    <property type="protein sequence ID" value="VVC31536.1"/>
    <property type="molecule type" value="Genomic_DNA"/>
</dbReference>
<dbReference type="InterPro" id="IPR020568">
    <property type="entry name" value="Ribosomal_Su5_D2-typ_SF"/>
</dbReference>
<dbReference type="PANTHER" id="PTHR43718">
    <property type="entry name" value="LON PROTEASE"/>
    <property type="match status" value="1"/>
</dbReference>
<evidence type="ECO:0000313" key="8">
    <source>
        <dbReference type="EMBL" id="VVC31536.1"/>
    </source>
</evidence>
<keyword evidence="5" id="KW-0067">ATP-binding</keyword>
<feature type="active site" evidence="6">
    <location>
        <position position="204"/>
    </location>
</feature>
<dbReference type="Gene3D" id="3.30.230.10">
    <property type="match status" value="1"/>
</dbReference>
<dbReference type="InterPro" id="IPR054594">
    <property type="entry name" value="Lon_lid"/>
</dbReference>
<feature type="domain" description="Lon proteolytic" evidence="7">
    <location>
        <begin position="107"/>
        <end position="298"/>
    </location>
</feature>
<keyword evidence="2" id="KW-0547">Nucleotide-binding</keyword>
<dbReference type="Pfam" id="PF05362">
    <property type="entry name" value="Lon_C"/>
    <property type="match status" value="1"/>
</dbReference>
<gene>
    <name evidence="8" type="ORF">CINCED_3A010437</name>
</gene>
<evidence type="ECO:0000256" key="2">
    <source>
        <dbReference type="ARBA" id="ARBA00022741"/>
    </source>
</evidence>
<dbReference type="PRINTS" id="PR00830">
    <property type="entry name" value="ENDOLAPTASE"/>
</dbReference>
<dbReference type="GO" id="GO:0004176">
    <property type="term" value="F:ATP-dependent peptidase activity"/>
    <property type="evidence" value="ECO:0007669"/>
    <property type="project" value="UniProtKB-UniRule"/>
</dbReference>
<reference evidence="8 9" key="1">
    <citation type="submission" date="2019-08" db="EMBL/GenBank/DDBJ databases">
        <authorList>
            <person name="Alioto T."/>
            <person name="Alioto T."/>
            <person name="Gomez Garrido J."/>
        </authorList>
    </citation>
    <scope>NUCLEOTIDE SEQUENCE [LARGE SCALE GENOMIC DNA]</scope>
</reference>
<dbReference type="Pfam" id="PF22667">
    <property type="entry name" value="Lon_lid"/>
    <property type="match status" value="1"/>
</dbReference>
<dbReference type="SUPFAM" id="SSF52540">
    <property type="entry name" value="P-loop containing nucleoside triphosphate hydrolases"/>
    <property type="match status" value="1"/>
</dbReference>
<accession>A0A5E4MJG8</accession>
<dbReference type="GO" id="GO:0003697">
    <property type="term" value="F:single-stranded DNA binding"/>
    <property type="evidence" value="ECO:0007669"/>
    <property type="project" value="TreeGrafter"/>
</dbReference>
<dbReference type="GO" id="GO:0005759">
    <property type="term" value="C:mitochondrial matrix"/>
    <property type="evidence" value="ECO:0007669"/>
    <property type="project" value="TreeGrafter"/>
</dbReference>
<evidence type="ECO:0000256" key="4">
    <source>
        <dbReference type="ARBA" id="ARBA00022825"/>
    </source>
</evidence>
<dbReference type="FunFam" id="1.10.8.60:FF:000043">
    <property type="entry name" value="Lon protease homolog, mitochondrial"/>
    <property type="match status" value="1"/>
</dbReference>
<dbReference type="InterPro" id="IPR008269">
    <property type="entry name" value="Lon_proteolytic"/>
</dbReference>
<evidence type="ECO:0000256" key="1">
    <source>
        <dbReference type="ARBA" id="ARBA00022670"/>
    </source>
</evidence>
<name>A0A5E4MJG8_9HEMI</name>